<proteinExistence type="inferred from homology"/>
<sequence length="228" mass="25216">MTQGSACCARKKELIIPTPLSYDPHYVEKDWTEWWLSRGFFDPYDATTRRAAAAAAATGGATGGAAGAAESTPEERKKAAATAAINATENNKFIMVIPPPNVTGSLHIGHALTVAIEDALTRWNRMRGKIVLWVPGVDHAGIATQSVVERMLMKEEKKNKYDLGREKFIDKVWQWKHKYGNTIVDQIRRVGSSVSWDYFSFTLDDKLSVAVVEAFIGVLVISFKDGIK</sequence>
<dbReference type="OrthoDB" id="629407at2759"/>
<evidence type="ECO:0000256" key="6">
    <source>
        <dbReference type="ARBA" id="ARBA00022917"/>
    </source>
</evidence>
<reference evidence="10" key="1">
    <citation type="submission" date="2013-10" db="EMBL/GenBank/DDBJ databases">
        <title>Genomic analysis of the causative agents of coccidiosis in chickens.</title>
        <authorList>
            <person name="Reid A.J."/>
            <person name="Blake D."/>
            <person name="Billington K."/>
            <person name="Browne H."/>
            <person name="Dunn M."/>
            <person name="Hung S."/>
            <person name="Kawahara F."/>
            <person name="Miranda-Saavedra D."/>
            <person name="Mourier T."/>
            <person name="Nagra H."/>
            <person name="Otto T.D."/>
            <person name="Rawlings N."/>
            <person name="Sanchez A."/>
            <person name="Sanders M."/>
            <person name="Subramaniam C."/>
            <person name="Tay Y."/>
            <person name="Dear P."/>
            <person name="Doerig C."/>
            <person name="Gruber A."/>
            <person name="Parkinson J."/>
            <person name="Shirley M."/>
            <person name="Wan K.L."/>
            <person name="Berriman M."/>
            <person name="Tomley F."/>
            <person name="Pain A."/>
        </authorList>
    </citation>
    <scope>NUCLEOTIDE SEQUENCE [LARGE SCALE GENOMIC DNA]</scope>
    <source>
        <strain evidence="10">Weybridge</strain>
    </source>
</reference>
<dbReference type="Gene3D" id="3.40.50.620">
    <property type="entry name" value="HUPs"/>
    <property type="match status" value="1"/>
</dbReference>
<evidence type="ECO:0000259" key="9">
    <source>
        <dbReference type="Pfam" id="PF00133"/>
    </source>
</evidence>
<feature type="domain" description="Aminoacyl-tRNA synthetase class Ia" evidence="9">
    <location>
        <begin position="86"/>
        <end position="216"/>
    </location>
</feature>
<dbReference type="PANTHER" id="PTHR11946:SF109">
    <property type="entry name" value="VALINE--TRNA LIGASE"/>
    <property type="match status" value="1"/>
</dbReference>
<dbReference type="GO" id="GO:0006438">
    <property type="term" value="P:valyl-tRNA aminoacylation"/>
    <property type="evidence" value="ECO:0007669"/>
    <property type="project" value="InterPro"/>
</dbReference>
<dbReference type="InterPro" id="IPR002300">
    <property type="entry name" value="aa-tRNA-synth_Ia"/>
</dbReference>
<name>U6MA40_EIMMA</name>
<dbReference type="InterPro" id="IPR014729">
    <property type="entry name" value="Rossmann-like_a/b/a_fold"/>
</dbReference>
<dbReference type="InterPro" id="IPR002303">
    <property type="entry name" value="Valyl-tRNA_ligase"/>
</dbReference>
<keyword evidence="4" id="KW-0547">Nucleotide-binding</keyword>
<dbReference type="RefSeq" id="XP_013336012.1">
    <property type="nucleotide sequence ID" value="XM_013480558.1"/>
</dbReference>
<evidence type="ECO:0000256" key="8">
    <source>
        <dbReference type="ARBA" id="ARBA00029936"/>
    </source>
</evidence>
<dbReference type="PANTHER" id="PTHR11946">
    <property type="entry name" value="VALYL-TRNA SYNTHETASES"/>
    <property type="match status" value="1"/>
</dbReference>
<keyword evidence="7" id="KW-0030">Aminoacyl-tRNA synthetase</keyword>
<protein>
    <recommendedName>
        <fullName evidence="2">valine--tRNA ligase</fullName>
        <ecNumber evidence="2">6.1.1.9</ecNumber>
    </recommendedName>
    <alternativeName>
        <fullName evidence="8">Valyl-tRNA synthetase</fullName>
    </alternativeName>
</protein>
<dbReference type="VEuPathDB" id="ToxoDB:EMWEY_00057100"/>
<dbReference type="EMBL" id="HG720336">
    <property type="protein sequence ID" value="CDJ59364.1"/>
    <property type="molecule type" value="Genomic_DNA"/>
</dbReference>
<dbReference type="GO" id="GO:0005524">
    <property type="term" value="F:ATP binding"/>
    <property type="evidence" value="ECO:0007669"/>
    <property type="project" value="UniProtKB-KW"/>
</dbReference>
<keyword evidence="6" id="KW-0648">Protein biosynthesis</keyword>
<dbReference type="EC" id="6.1.1.9" evidence="2"/>
<dbReference type="SUPFAM" id="SSF52374">
    <property type="entry name" value="Nucleotidylyl transferase"/>
    <property type="match status" value="1"/>
</dbReference>
<evidence type="ECO:0000256" key="7">
    <source>
        <dbReference type="ARBA" id="ARBA00023146"/>
    </source>
</evidence>
<keyword evidence="5" id="KW-0067">ATP-binding</keyword>
<evidence type="ECO:0000313" key="11">
    <source>
        <dbReference type="Proteomes" id="UP000030763"/>
    </source>
</evidence>
<comment type="similarity">
    <text evidence="1">Belongs to the class-I aminoacyl-tRNA synthetase family.</text>
</comment>
<reference evidence="10" key="2">
    <citation type="submission" date="2013-10" db="EMBL/GenBank/DDBJ databases">
        <authorList>
            <person name="Aslett M."/>
        </authorList>
    </citation>
    <scope>NUCLEOTIDE SEQUENCE [LARGE SCALE GENOMIC DNA]</scope>
    <source>
        <strain evidence="10">Weybridge</strain>
    </source>
</reference>
<dbReference type="GO" id="GO:0004832">
    <property type="term" value="F:valine-tRNA ligase activity"/>
    <property type="evidence" value="ECO:0007669"/>
    <property type="project" value="UniProtKB-EC"/>
</dbReference>
<dbReference type="PROSITE" id="PS00178">
    <property type="entry name" value="AA_TRNA_LIGASE_I"/>
    <property type="match status" value="1"/>
</dbReference>
<accession>U6MA40</accession>
<evidence type="ECO:0000256" key="4">
    <source>
        <dbReference type="ARBA" id="ARBA00022741"/>
    </source>
</evidence>
<evidence type="ECO:0000256" key="1">
    <source>
        <dbReference type="ARBA" id="ARBA00005594"/>
    </source>
</evidence>
<dbReference type="GeneID" id="25339696"/>
<gene>
    <name evidence="10" type="ORF">EMWEY_00057100</name>
</gene>
<evidence type="ECO:0000313" key="10">
    <source>
        <dbReference type="EMBL" id="CDJ59364.1"/>
    </source>
</evidence>
<keyword evidence="3" id="KW-0436">Ligase</keyword>
<dbReference type="Proteomes" id="UP000030763">
    <property type="component" value="Unassembled WGS sequence"/>
</dbReference>
<dbReference type="InterPro" id="IPR001412">
    <property type="entry name" value="aa-tRNA-synth_I_CS"/>
</dbReference>
<evidence type="ECO:0000256" key="2">
    <source>
        <dbReference type="ARBA" id="ARBA00013169"/>
    </source>
</evidence>
<dbReference type="Pfam" id="PF00133">
    <property type="entry name" value="tRNA-synt_1"/>
    <property type="match status" value="1"/>
</dbReference>
<dbReference type="GO" id="GO:0005829">
    <property type="term" value="C:cytosol"/>
    <property type="evidence" value="ECO:0007669"/>
    <property type="project" value="TreeGrafter"/>
</dbReference>
<keyword evidence="11" id="KW-1185">Reference proteome</keyword>
<organism evidence="10 11">
    <name type="scientific">Eimeria maxima</name>
    <name type="common">Coccidian parasite</name>
    <dbReference type="NCBI Taxonomy" id="5804"/>
    <lineage>
        <taxon>Eukaryota</taxon>
        <taxon>Sar</taxon>
        <taxon>Alveolata</taxon>
        <taxon>Apicomplexa</taxon>
        <taxon>Conoidasida</taxon>
        <taxon>Coccidia</taxon>
        <taxon>Eucoccidiorida</taxon>
        <taxon>Eimeriorina</taxon>
        <taxon>Eimeriidae</taxon>
        <taxon>Eimeria</taxon>
    </lineage>
</organism>
<evidence type="ECO:0000256" key="3">
    <source>
        <dbReference type="ARBA" id="ARBA00022598"/>
    </source>
</evidence>
<evidence type="ECO:0000256" key="5">
    <source>
        <dbReference type="ARBA" id="ARBA00022840"/>
    </source>
</evidence>
<dbReference type="AlphaFoldDB" id="U6MA40"/>